<keyword evidence="6" id="KW-0229">DNA integration</keyword>
<keyword evidence="5" id="KW-0460">Magnesium</keyword>
<dbReference type="Proteomes" id="UP000237271">
    <property type="component" value="Unassembled WGS sequence"/>
</dbReference>
<keyword evidence="13" id="KW-1185">Reference proteome</keyword>
<evidence type="ECO:0000259" key="11">
    <source>
        <dbReference type="PROSITE" id="PS50994"/>
    </source>
</evidence>
<protein>
    <recommendedName>
        <fullName evidence="11">Integrase catalytic domain-containing protein</fullName>
    </recommendedName>
</protein>
<name>A0A2P4YUX3_9STRA</name>
<dbReference type="GO" id="GO:0004519">
    <property type="term" value="F:endonuclease activity"/>
    <property type="evidence" value="ECO:0007669"/>
    <property type="project" value="UniProtKB-KW"/>
</dbReference>
<evidence type="ECO:0000256" key="2">
    <source>
        <dbReference type="ARBA" id="ARBA00022723"/>
    </source>
</evidence>
<keyword evidence="8" id="KW-0548">Nucleotidyltransferase</keyword>
<evidence type="ECO:0000256" key="9">
    <source>
        <dbReference type="ARBA" id="ARBA00023172"/>
    </source>
</evidence>
<evidence type="ECO:0000256" key="10">
    <source>
        <dbReference type="SAM" id="MobiDB-lite"/>
    </source>
</evidence>
<reference evidence="12 13" key="1">
    <citation type="journal article" date="2017" name="Genome Biol. Evol.">
        <title>Phytophthora megakarya and P. palmivora, closely related causal agents of cacao black pod rot, underwent increases in genome sizes and gene numbers by different mechanisms.</title>
        <authorList>
            <person name="Ali S.S."/>
            <person name="Shao J."/>
            <person name="Lary D.J."/>
            <person name="Kronmiller B."/>
            <person name="Shen D."/>
            <person name="Strem M.D."/>
            <person name="Amoako-Attah I."/>
            <person name="Akrofi A.Y."/>
            <person name="Begoude B.A."/>
            <person name="Ten Hoopen G.M."/>
            <person name="Coulibaly K."/>
            <person name="Kebe B.I."/>
            <person name="Melnick R.L."/>
            <person name="Guiltinan M.J."/>
            <person name="Tyler B.M."/>
            <person name="Meinhardt L.W."/>
            <person name="Bailey B.A."/>
        </authorList>
    </citation>
    <scope>NUCLEOTIDE SEQUENCE [LARGE SCALE GENOMIC DNA]</scope>
    <source>
        <strain evidence="13">sbr112.9</strain>
    </source>
</reference>
<keyword evidence="8" id="KW-0239">DNA-directed DNA polymerase</keyword>
<dbReference type="PANTHER" id="PTHR42648">
    <property type="entry name" value="TRANSPOSASE, PUTATIVE-RELATED"/>
    <property type="match status" value="1"/>
</dbReference>
<keyword evidence="8" id="KW-0808">Transferase</keyword>
<evidence type="ECO:0000256" key="1">
    <source>
        <dbReference type="ARBA" id="ARBA00022722"/>
    </source>
</evidence>
<dbReference type="AlphaFoldDB" id="A0A2P4YUX3"/>
<dbReference type="InterPro" id="IPR039537">
    <property type="entry name" value="Retrotran_Ty1/copia-like"/>
</dbReference>
<dbReference type="InterPro" id="IPR036397">
    <property type="entry name" value="RNaseH_sf"/>
</dbReference>
<keyword evidence="7" id="KW-0695">RNA-directed DNA polymerase</keyword>
<evidence type="ECO:0000256" key="3">
    <source>
        <dbReference type="ARBA" id="ARBA00022759"/>
    </source>
</evidence>
<proteinExistence type="predicted"/>
<feature type="region of interest" description="Disordered" evidence="10">
    <location>
        <begin position="361"/>
        <end position="392"/>
    </location>
</feature>
<dbReference type="GO" id="GO:0016787">
    <property type="term" value="F:hydrolase activity"/>
    <property type="evidence" value="ECO:0007669"/>
    <property type="project" value="UniProtKB-KW"/>
</dbReference>
<sequence length="392" mass="45366">MLHKRLGHPKARILHDLSRKLAINGLDGTVVKRIRSFPSSILFRQSRSRIGVPPPLVSSSGAVCKRTPAILRFCRTTSLQNRVCNITSIFLLRCLRVSEVSPLPYYSNRIVERATSPLGKVHSDICGPLPVPSLTGCCYFMIFIDEFSRFMFTYPLKARSDLPKCYEDFRKKALNIFRKDVQVLEWRRQHIDDEETRVLQADIAKKYENLERLIFSKYGTHVQFTNAYTSQQNGAAEWWKRTILEYVRALLLDGNLPKQLWAECVCHVTTRIKMTSSSKTDGLTPYELWYKRIPSMIYIKVFGCSAYVHITEQYRDKLDACARLCMYLSMPYHKKGYRLLDINTHPIVYCRDVTFKEDEFPSLADKTTPPRSSKHEQTRHLAPAPLPPLQHA</sequence>
<accession>A0A2P4YUX3</accession>
<evidence type="ECO:0000256" key="8">
    <source>
        <dbReference type="ARBA" id="ARBA00022932"/>
    </source>
</evidence>
<dbReference type="GO" id="GO:0046872">
    <property type="term" value="F:metal ion binding"/>
    <property type="evidence" value="ECO:0007669"/>
    <property type="project" value="UniProtKB-KW"/>
</dbReference>
<organism evidence="12 13">
    <name type="scientific">Phytophthora palmivora</name>
    <dbReference type="NCBI Taxonomy" id="4796"/>
    <lineage>
        <taxon>Eukaryota</taxon>
        <taxon>Sar</taxon>
        <taxon>Stramenopiles</taxon>
        <taxon>Oomycota</taxon>
        <taxon>Peronosporomycetes</taxon>
        <taxon>Peronosporales</taxon>
        <taxon>Peronosporaceae</taxon>
        <taxon>Phytophthora</taxon>
    </lineage>
</organism>
<feature type="domain" description="Integrase catalytic" evidence="11">
    <location>
        <begin position="113"/>
        <end position="293"/>
    </location>
</feature>
<dbReference type="PROSITE" id="PS50994">
    <property type="entry name" value="INTEGRASE"/>
    <property type="match status" value="1"/>
</dbReference>
<dbReference type="PANTHER" id="PTHR42648:SF11">
    <property type="entry name" value="TRANSPOSON TY4-P GAG-POL POLYPROTEIN"/>
    <property type="match status" value="1"/>
</dbReference>
<evidence type="ECO:0000256" key="6">
    <source>
        <dbReference type="ARBA" id="ARBA00022908"/>
    </source>
</evidence>
<evidence type="ECO:0000313" key="12">
    <source>
        <dbReference type="EMBL" id="POM81592.1"/>
    </source>
</evidence>
<dbReference type="InterPro" id="IPR012337">
    <property type="entry name" value="RNaseH-like_sf"/>
</dbReference>
<evidence type="ECO:0000256" key="7">
    <source>
        <dbReference type="ARBA" id="ARBA00022918"/>
    </source>
</evidence>
<keyword evidence="9" id="KW-0233">DNA recombination</keyword>
<dbReference type="Pfam" id="PF25597">
    <property type="entry name" value="SH3_retrovirus"/>
    <property type="match status" value="1"/>
</dbReference>
<dbReference type="InterPro" id="IPR001584">
    <property type="entry name" value="Integrase_cat-core"/>
</dbReference>
<keyword evidence="2" id="KW-0479">Metal-binding</keyword>
<evidence type="ECO:0000313" key="13">
    <source>
        <dbReference type="Proteomes" id="UP000237271"/>
    </source>
</evidence>
<dbReference type="GO" id="GO:0003676">
    <property type="term" value="F:nucleic acid binding"/>
    <property type="evidence" value="ECO:0007669"/>
    <property type="project" value="InterPro"/>
</dbReference>
<dbReference type="GO" id="GO:0015074">
    <property type="term" value="P:DNA integration"/>
    <property type="evidence" value="ECO:0007669"/>
    <property type="project" value="UniProtKB-KW"/>
</dbReference>
<keyword evidence="3" id="KW-0255">Endonuclease</keyword>
<evidence type="ECO:0000256" key="4">
    <source>
        <dbReference type="ARBA" id="ARBA00022801"/>
    </source>
</evidence>
<keyword evidence="4" id="KW-0378">Hydrolase</keyword>
<gene>
    <name evidence="12" type="ORF">PHPALM_425</name>
</gene>
<comment type="caution">
    <text evidence="12">The sequence shown here is derived from an EMBL/GenBank/DDBJ whole genome shotgun (WGS) entry which is preliminary data.</text>
</comment>
<dbReference type="Gene3D" id="3.30.420.10">
    <property type="entry name" value="Ribonuclease H-like superfamily/Ribonuclease H"/>
    <property type="match status" value="1"/>
</dbReference>
<dbReference type="GO" id="GO:0003964">
    <property type="term" value="F:RNA-directed DNA polymerase activity"/>
    <property type="evidence" value="ECO:0007669"/>
    <property type="project" value="UniProtKB-KW"/>
</dbReference>
<dbReference type="GO" id="GO:0003887">
    <property type="term" value="F:DNA-directed DNA polymerase activity"/>
    <property type="evidence" value="ECO:0007669"/>
    <property type="project" value="UniProtKB-KW"/>
</dbReference>
<keyword evidence="1" id="KW-0540">Nuclease</keyword>
<evidence type="ECO:0000256" key="5">
    <source>
        <dbReference type="ARBA" id="ARBA00022842"/>
    </source>
</evidence>
<dbReference type="InterPro" id="IPR057670">
    <property type="entry name" value="SH3_retrovirus"/>
</dbReference>
<dbReference type="SUPFAM" id="SSF53098">
    <property type="entry name" value="Ribonuclease H-like"/>
    <property type="match status" value="1"/>
</dbReference>
<dbReference type="OrthoDB" id="120229at2759"/>
<dbReference type="GO" id="GO:0006310">
    <property type="term" value="P:DNA recombination"/>
    <property type="evidence" value="ECO:0007669"/>
    <property type="project" value="UniProtKB-KW"/>
</dbReference>
<dbReference type="EMBL" id="NCKW01000048">
    <property type="protein sequence ID" value="POM81592.1"/>
    <property type="molecule type" value="Genomic_DNA"/>
</dbReference>